<name>H2BXL8_GILLR</name>
<keyword evidence="3" id="KW-1185">Reference proteome</keyword>
<dbReference type="GO" id="GO:0051213">
    <property type="term" value="F:dioxygenase activity"/>
    <property type="evidence" value="ECO:0007669"/>
    <property type="project" value="UniProtKB-KW"/>
</dbReference>
<dbReference type="CDD" id="cd07247">
    <property type="entry name" value="SgaA_N_like"/>
    <property type="match status" value="1"/>
</dbReference>
<dbReference type="Proteomes" id="UP000003844">
    <property type="component" value="Unassembled WGS sequence"/>
</dbReference>
<dbReference type="InterPro" id="IPR052164">
    <property type="entry name" value="Anthracycline_SecMetBiosynth"/>
</dbReference>
<dbReference type="InterPro" id="IPR037523">
    <property type="entry name" value="VOC_core"/>
</dbReference>
<keyword evidence="2" id="KW-0560">Oxidoreductase</keyword>
<dbReference type="HOGENOM" id="CLU_127592_0_1_10"/>
<dbReference type="PANTHER" id="PTHR33993:SF2">
    <property type="entry name" value="VOC DOMAIN-CONTAINING PROTEIN"/>
    <property type="match status" value="1"/>
</dbReference>
<dbReference type="Gene3D" id="3.10.180.10">
    <property type="entry name" value="2,3-Dihydroxybiphenyl 1,2-Dioxygenase, domain 1"/>
    <property type="match status" value="1"/>
</dbReference>
<evidence type="ECO:0000259" key="1">
    <source>
        <dbReference type="PROSITE" id="PS51819"/>
    </source>
</evidence>
<dbReference type="PROSITE" id="PS51819">
    <property type="entry name" value="VOC"/>
    <property type="match status" value="1"/>
</dbReference>
<gene>
    <name evidence="2" type="ORF">Gilli_2520</name>
</gene>
<dbReference type="SUPFAM" id="SSF54593">
    <property type="entry name" value="Glyoxalase/Bleomycin resistance protein/Dihydroxybiphenyl dioxygenase"/>
    <property type="match status" value="1"/>
</dbReference>
<organism evidence="2 3">
    <name type="scientific">Gillisia limnaea (strain DSM 15749 / LMG 21470 / R-8282)</name>
    <dbReference type="NCBI Taxonomy" id="865937"/>
    <lineage>
        <taxon>Bacteria</taxon>
        <taxon>Pseudomonadati</taxon>
        <taxon>Bacteroidota</taxon>
        <taxon>Flavobacteriia</taxon>
        <taxon>Flavobacteriales</taxon>
        <taxon>Flavobacteriaceae</taxon>
        <taxon>Gillisia</taxon>
    </lineage>
</organism>
<evidence type="ECO:0000313" key="3">
    <source>
        <dbReference type="Proteomes" id="UP000003844"/>
    </source>
</evidence>
<keyword evidence="2" id="KW-0223">Dioxygenase</keyword>
<dbReference type="RefSeq" id="WP_006989449.1">
    <property type="nucleotide sequence ID" value="NZ_JH594606.1"/>
</dbReference>
<reference evidence="3" key="1">
    <citation type="journal article" date="2012" name="Stand. Genomic Sci.">
        <title>Genome sequence of the Antarctic rhodopsins-containing flavobacterium Gillisia limnaea type strain (R-8282(T)).</title>
        <authorList>
            <person name="Riedel T."/>
            <person name="Held B."/>
            <person name="Nolan M."/>
            <person name="Lucas S."/>
            <person name="Lapidus A."/>
            <person name="Tice H."/>
            <person name="Del Rio T.G."/>
            <person name="Cheng J.F."/>
            <person name="Han C."/>
            <person name="Tapia R."/>
            <person name="Goodwin L.A."/>
            <person name="Pitluck S."/>
            <person name="Liolios K."/>
            <person name="Mavromatis K."/>
            <person name="Pagani I."/>
            <person name="Ivanova N."/>
            <person name="Mikhailova N."/>
            <person name="Pati A."/>
            <person name="Chen A."/>
            <person name="Palaniappan K."/>
            <person name="Land M."/>
            <person name="Rohde M."/>
            <person name="Tindall B.J."/>
            <person name="Detter J.C."/>
            <person name="Goker M."/>
            <person name="Bristow J."/>
            <person name="Eisen J.A."/>
            <person name="Markowitz V."/>
            <person name="Hugenholtz P."/>
            <person name="Kyrpides N.C."/>
            <person name="Klenk H.P."/>
            <person name="Woyke T."/>
        </authorList>
    </citation>
    <scope>NUCLEOTIDE SEQUENCE [LARGE SCALE GENOMIC DNA]</scope>
    <source>
        <strain evidence="3">DSM 15749 / LMG 21470 / R-8282</strain>
    </source>
</reference>
<feature type="domain" description="VOC" evidence="1">
    <location>
        <begin position="6"/>
        <end position="130"/>
    </location>
</feature>
<accession>H2BXL8</accession>
<dbReference type="STRING" id="865937.Gilli_2520"/>
<dbReference type="EMBL" id="JH594606">
    <property type="protein sequence ID" value="EHQ03142.1"/>
    <property type="molecule type" value="Genomic_DNA"/>
</dbReference>
<dbReference type="Pfam" id="PF22677">
    <property type="entry name" value="Ble-like_N"/>
    <property type="match status" value="1"/>
</dbReference>
<dbReference type="InterPro" id="IPR053863">
    <property type="entry name" value="Glyoxy/Ble-like_N"/>
</dbReference>
<proteinExistence type="predicted"/>
<dbReference type="AlphaFoldDB" id="H2BXL8"/>
<dbReference type="InterPro" id="IPR029068">
    <property type="entry name" value="Glyas_Bleomycin-R_OHBP_Dase"/>
</dbReference>
<evidence type="ECO:0000313" key="2">
    <source>
        <dbReference type="EMBL" id="EHQ03142.1"/>
    </source>
</evidence>
<dbReference type="PANTHER" id="PTHR33993">
    <property type="entry name" value="GLYOXALASE-RELATED"/>
    <property type="match status" value="1"/>
</dbReference>
<protein>
    <submittedName>
        <fullName evidence="2">Glyoxalase/bleomycin resistance protein/dioxygenase</fullName>
    </submittedName>
</protein>
<sequence length="131" mass="14314">MKIKNPVVWFEIYVDDLERAKKFYQKVLNIQLSELPMPEVPDGDDDMKMLAFPMEMEGEGAAGALVKTKGIKAGGNSTLIYFGSEDCSIEESRIANAGGKVVQSKQSLGEYGFMVLANDTEGNAFGIHSQS</sequence>
<dbReference type="eggNOG" id="COG3324">
    <property type="taxonomic scope" value="Bacteria"/>
</dbReference>